<dbReference type="Proteomes" id="UP001055115">
    <property type="component" value="Unassembled WGS sequence"/>
</dbReference>
<feature type="compositionally biased region" description="Acidic residues" evidence="1">
    <location>
        <begin position="102"/>
        <end position="113"/>
    </location>
</feature>
<evidence type="ECO:0000313" key="3">
    <source>
        <dbReference type="Proteomes" id="UP001055115"/>
    </source>
</evidence>
<proteinExistence type="predicted"/>
<comment type="caution">
    <text evidence="2">The sequence shown here is derived from an EMBL/GenBank/DDBJ whole genome shotgun (WGS) entry which is preliminary data.</text>
</comment>
<gene>
    <name evidence="2" type="ORF">ColSpa_00553</name>
</gene>
<reference evidence="2 3" key="1">
    <citation type="submission" date="2022-03" db="EMBL/GenBank/DDBJ databases">
        <title>Genome data of Colletotrichum spp.</title>
        <authorList>
            <person name="Utami Y.D."/>
            <person name="Hiruma K."/>
        </authorList>
    </citation>
    <scope>NUCLEOTIDE SEQUENCE [LARGE SCALE GENOMIC DNA]</scope>
    <source>
        <strain evidence="2 3">MAFF 239500</strain>
    </source>
</reference>
<dbReference type="RefSeq" id="XP_049122722.1">
    <property type="nucleotide sequence ID" value="XM_049266765.1"/>
</dbReference>
<sequence length="113" mass="12422">MTNISSWSTRAVVNTTSSTQTPKTISSGGYKRPRVIANEESSISDLVGEEIGKANTNQTEPRSVEAAPENGAKLKTETHIQDLESQLRAKPKEPEAGRSTEQVEEYDLEVFKK</sequence>
<dbReference type="EMBL" id="BQXU01000001">
    <property type="protein sequence ID" value="GKT40372.1"/>
    <property type="molecule type" value="Genomic_DNA"/>
</dbReference>
<feature type="compositionally biased region" description="Polar residues" evidence="1">
    <location>
        <begin position="1"/>
        <end position="27"/>
    </location>
</feature>
<organism evidence="2 3">
    <name type="scientific">Colletotrichum spaethianum</name>
    <dbReference type="NCBI Taxonomy" id="700344"/>
    <lineage>
        <taxon>Eukaryota</taxon>
        <taxon>Fungi</taxon>
        <taxon>Dikarya</taxon>
        <taxon>Ascomycota</taxon>
        <taxon>Pezizomycotina</taxon>
        <taxon>Sordariomycetes</taxon>
        <taxon>Hypocreomycetidae</taxon>
        <taxon>Glomerellales</taxon>
        <taxon>Glomerellaceae</taxon>
        <taxon>Colletotrichum</taxon>
        <taxon>Colletotrichum spaethianum species complex</taxon>
    </lineage>
</organism>
<feature type="region of interest" description="Disordered" evidence="1">
    <location>
        <begin position="1"/>
        <end position="113"/>
    </location>
</feature>
<dbReference type="AlphaFoldDB" id="A0AA37NT26"/>
<accession>A0AA37NT26</accession>
<name>A0AA37NT26_9PEZI</name>
<feature type="compositionally biased region" description="Basic and acidic residues" evidence="1">
    <location>
        <begin position="72"/>
        <end position="98"/>
    </location>
</feature>
<dbReference type="GeneID" id="73321355"/>
<protein>
    <submittedName>
        <fullName evidence="2">Uncharacterized protein</fullName>
    </submittedName>
</protein>
<evidence type="ECO:0000256" key="1">
    <source>
        <dbReference type="SAM" id="MobiDB-lite"/>
    </source>
</evidence>
<evidence type="ECO:0000313" key="2">
    <source>
        <dbReference type="EMBL" id="GKT40372.1"/>
    </source>
</evidence>
<keyword evidence="3" id="KW-1185">Reference proteome</keyword>